<evidence type="ECO:0000256" key="3">
    <source>
        <dbReference type="SAM" id="MobiDB-lite"/>
    </source>
</evidence>
<evidence type="ECO:0000256" key="2">
    <source>
        <dbReference type="ARBA" id="ARBA00023180"/>
    </source>
</evidence>
<protein>
    <submittedName>
        <fullName evidence="4">Uncharacterized protein</fullName>
    </submittedName>
</protein>
<reference evidence="4" key="1">
    <citation type="submission" date="2021-04" db="EMBL/GenBank/DDBJ databases">
        <authorList>
            <consortium name="Molecular Ecology Group"/>
        </authorList>
    </citation>
    <scope>NUCLEOTIDE SEQUENCE</scope>
</reference>
<dbReference type="PANTHER" id="PTHR23412:SF17">
    <property type="entry name" value="OTOANCORIN"/>
    <property type="match status" value="1"/>
</dbReference>
<feature type="compositionally biased region" description="Acidic residues" evidence="3">
    <location>
        <begin position="308"/>
        <end position="317"/>
    </location>
</feature>
<proteinExistence type="predicted"/>
<dbReference type="GO" id="GO:0009986">
    <property type="term" value="C:cell surface"/>
    <property type="evidence" value="ECO:0007669"/>
    <property type="project" value="TreeGrafter"/>
</dbReference>
<name>A0A8S3ZTN9_9EUPU</name>
<keyword evidence="5" id="KW-1185">Reference proteome</keyword>
<feature type="compositionally biased region" description="Basic and acidic residues" evidence="3">
    <location>
        <begin position="296"/>
        <end position="307"/>
    </location>
</feature>
<dbReference type="InterPro" id="IPR026664">
    <property type="entry name" value="Stereocilin-rel"/>
</dbReference>
<evidence type="ECO:0000256" key="1">
    <source>
        <dbReference type="ARBA" id="ARBA00022729"/>
    </source>
</evidence>
<dbReference type="EMBL" id="CAJHNH020004613">
    <property type="protein sequence ID" value="CAG5131388.1"/>
    <property type="molecule type" value="Genomic_DNA"/>
</dbReference>
<accession>A0A8S3ZTN9</accession>
<gene>
    <name evidence="4" type="ORF">CUNI_LOCUS16946</name>
</gene>
<organism evidence="4 5">
    <name type="scientific">Candidula unifasciata</name>
    <dbReference type="NCBI Taxonomy" id="100452"/>
    <lineage>
        <taxon>Eukaryota</taxon>
        <taxon>Metazoa</taxon>
        <taxon>Spiralia</taxon>
        <taxon>Lophotrochozoa</taxon>
        <taxon>Mollusca</taxon>
        <taxon>Gastropoda</taxon>
        <taxon>Heterobranchia</taxon>
        <taxon>Euthyneura</taxon>
        <taxon>Panpulmonata</taxon>
        <taxon>Eupulmonata</taxon>
        <taxon>Stylommatophora</taxon>
        <taxon>Helicina</taxon>
        <taxon>Helicoidea</taxon>
        <taxon>Geomitridae</taxon>
        <taxon>Candidula</taxon>
    </lineage>
</organism>
<comment type="caution">
    <text evidence="4">The sequence shown here is derived from an EMBL/GenBank/DDBJ whole genome shotgun (WGS) entry which is preliminary data.</text>
</comment>
<keyword evidence="2" id="KW-0325">Glycoprotein</keyword>
<sequence length="1192" mass="133687">KKTKALQCLNTPNQFKHFMHRVHEILKELVEEFQDDLSDSKEKETEDKLDSRETNKDNDDNDNNSTEDSRDTDTTTAAPDSNQDSRENNTKSQEVLNTNTGGTLRVRRDADDGFNLDEILDRLEDDDTECLAAFVSKGDERFLCRHFAHGSSGVFGRILAAGVDCDDYLVEGDGDDDDDHLDESHQMAILKLFKEKESKEIGEEDIQKLLRLAPDVIDDDVLEDMSEELFKQNLHRLGRLAAGQNANPRLRYALRERLDDLDLSNLSPTELRNIGPGLLTLSLLLDLDADDILDTDDSKEQSAKEVEGSDDDISDDEEDDVKLVIGLQLKEVIKASGLQKHQIGRAMRYLHHDLDFVHHVEPDDLLDALDDVKDIEYDFDDARSVLYRLSQSPRFPPISTLNGRNLTHIGKLMRGMDVALLAEINKKALEDALDDISDIDFDDFQAHQLLENMGYTDDDQNFENFDVPQVKRLGRLFRGMPAEGVLMMKQDVIEEALDDLDDIDLNDALKNVIMDKVRHNDKISAKFLGLKNFAEVISLDDLDDFDDDDIRLHLNVTSRIHWRLPQAALLAQRYKLTKRVGRLRPSDLTQMRQVALGLLPDDLDDIIKKPDDVFDIAEELKDLHDDLTSGQIDELLENFHELNDLDNKKVVIDDVTAMQGAHVLAYLSKDVFEKLEFTNAGKLAFISQVAKMPTHKMSREHVQFLAKKILEMLDDTDSAESPNAKSVNRESRRLRSLGQMTLGLTPSQIGGLNGMAVIDNLDILRNLALAKEQTKAYLEKIEDTVENWRCDISILARVGPLLQHHDDPFSDDCDGQLGALLGVVKSLEKVRETLRERIEEGFAKEIDDDDDDDDTDDIREKRLVAAAVSLATQKLNVRNRRAVPGNRTLTCEILLRLGNAARLVEPQLLKTMPNEELKRCLPQVGAVSGWPQEVLTTLAEKLKQIYSDVSTWSAKTVAAAGSIIAGLSPTEIQLLNGLNGVDVMYNIGKHRKLSTDQLKAGFKRWMQLNKKNDIPDITAGELSSLSEFVCGLEASDISKLRDVTFKRSLNTIGQSTSCTHEQRQAYINKALSVYGSQVGQWNPAMVADMGYLLGALSGDHIKMLSSKQLALISPKIIQTIPKDGVAAMTTAQLLAFSTNQANAVTHAQYEALTSEQKKVVGSKATLDFTKKEKDFQWGFMSLITVLLASILM</sequence>
<evidence type="ECO:0000313" key="4">
    <source>
        <dbReference type="EMBL" id="CAG5131388.1"/>
    </source>
</evidence>
<feature type="region of interest" description="Disordered" evidence="3">
    <location>
        <begin position="35"/>
        <end position="107"/>
    </location>
</feature>
<feature type="region of interest" description="Disordered" evidence="3">
    <location>
        <begin position="296"/>
        <end position="317"/>
    </location>
</feature>
<feature type="compositionally biased region" description="Polar residues" evidence="3">
    <location>
        <begin position="90"/>
        <end position="102"/>
    </location>
</feature>
<dbReference type="AlphaFoldDB" id="A0A8S3ZTN9"/>
<dbReference type="Proteomes" id="UP000678393">
    <property type="component" value="Unassembled WGS sequence"/>
</dbReference>
<evidence type="ECO:0000313" key="5">
    <source>
        <dbReference type="Proteomes" id="UP000678393"/>
    </source>
</evidence>
<feature type="non-terminal residue" evidence="4">
    <location>
        <position position="1192"/>
    </location>
</feature>
<keyword evidence="1" id="KW-0732">Signal</keyword>
<dbReference type="PANTHER" id="PTHR23412">
    <property type="entry name" value="STEREOCILIN RELATED"/>
    <property type="match status" value="1"/>
</dbReference>
<feature type="compositionally biased region" description="Basic and acidic residues" evidence="3">
    <location>
        <begin position="38"/>
        <end position="58"/>
    </location>
</feature>
<dbReference type="GO" id="GO:0007160">
    <property type="term" value="P:cell-matrix adhesion"/>
    <property type="evidence" value="ECO:0007669"/>
    <property type="project" value="TreeGrafter"/>
</dbReference>
<dbReference type="OrthoDB" id="8195838at2759"/>